<dbReference type="AlphaFoldDB" id="A0A553HT69"/>
<sequence>MQHLRTIASQHNVAASLVAMIDRDGAGDWPPRANHESWPAAILPYRSIYVELLPLLYTDTPSLDDDGNAKRRERYRVAMRSLLRDRIDLSAVIRILEEVEADNWTAMSRDALNGFYCCMALSRHAYRWAALPVVKVAQLEKVVDFPTELSVIWPYLQRYYGFTSDGGNHTSNVLMNFNTRGERIFKFNNSPYPLIQSAEEGFFRLLYDIDVMSFDIFYDIVIVITSFEDGDTRSCLKSLQKINSNLRELFVLFNQKMREDNVSRKVWLNHVQSIHAWGAGRMVDNEFIQFDGVSGNQILIFQALDALLGMGTYHPEEDLKRYIPASQRGFCKSIKEYSFRSCLKGREDAALKTEFELLVNQLKVGISLEAQRTTSGLISQAISCRSQKSVLTTDPGVGIDEALKPLEQMLVNRSMQTV</sequence>
<evidence type="ECO:0000256" key="2">
    <source>
        <dbReference type="ARBA" id="ARBA00022723"/>
    </source>
</evidence>
<dbReference type="STRING" id="2512241.A0A553HT69"/>
<dbReference type="Proteomes" id="UP000319160">
    <property type="component" value="Unassembled WGS sequence"/>
</dbReference>
<dbReference type="SUPFAM" id="SSF140959">
    <property type="entry name" value="Indolic compounds 2,3-dioxygenase-like"/>
    <property type="match status" value="1"/>
</dbReference>
<name>A0A553HT69_9PEZI</name>
<evidence type="ECO:0000256" key="3">
    <source>
        <dbReference type="ARBA" id="ARBA00023004"/>
    </source>
</evidence>
<organism evidence="4 5">
    <name type="scientific">Xylaria flabelliformis</name>
    <dbReference type="NCBI Taxonomy" id="2512241"/>
    <lineage>
        <taxon>Eukaryota</taxon>
        <taxon>Fungi</taxon>
        <taxon>Dikarya</taxon>
        <taxon>Ascomycota</taxon>
        <taxon>Pezizomycotina</taxon>
        <taxon>Sordariomycetes</taxon>
        <taxon>Xylariomycetidae</taxon>
        <taxon>Xylariales</taxon>
        <taxon>Xylariaceae</taxon>
        <taxon>Xylaria</taxon>
    </lineage>
</organism>
<dbReference type="GO" id="GO:0020037">
    <property type="term" value="F:heme binding"/>
    <property type="evidence" value="ECO:0007669"/>
    <property type="project" value="InterPro"/>
</dbReference>
<keyword evidence="5" id="KW-1185">Reference proteome</keyword>
<evidence type="ECO:0000256" key="1">
    <source>
        <dbReference type="ARBA" id="ARBA00007119"/>
    </source>
</evidence>
<comment type="similarity">
    <text evidence="1">Belongs to the indoleamine 2,3-dioxygenase family.</text>
</comment>
<evidence type="ECO:0008006" key="6">
    <source>
        <dbReference type="Google" id="ProtNLM"/>
    </source>
</evidence>
<keyword evidence="2" id="KW-0479">Metal-binding</keyword>
<dbReference type="PANTHER" id="PTHR28657">
    <property type="entry name" value="INDOLEAMINE 2,3-DIOXYGENASE"/>
    <property type="match status" value="1"/>
</dbReference>
<dbReference type="PANTHER" id="PTHR28657:SF11">
    <property type="entry name" value="INDOLEAMINE 2,3-DIOXYGENASE"/>
    <property type="match status" value="1"/>
</dbReference>
<keyword evidence="3" id="KW-0408">Iron</keyword>
<dbReference type="InterPro" id="IPR000898">
    <property type="entry name" value="Indolamine_dOase"/>
</dbReference>
<reference evidence="5" key="1">
    <citation type="submission" date="2019-06" db="EMBL/GenBank/DDBJ databases">
        <title>Draft genome sequence of the griseofulvin-producing fungus Xylaria cubensis strain G536.</title>
        <authorList>
            <person name="Mead M.E."/>
            <person name="Raja H.A."/>
            <person name="Steenwyk J.L."/>
            <person name="Knowles S.L."/>
            <person name="Oberlies N.H."/>
            <person name="Rokas A."/>
        </authorList>
    </citation>
    <scope>NUCLEOTIDE SEQUENCE [LARGE SCALE GENOMIC DNA]</scope>
    <source>
        <strain evidence="5">G536</strain>
    </source>
</reference>
<dbReference type="Gene3D" id="1.20.58.480">
    <property type="match status" value="1"/>
</dbReference>
<dbReference type="EMBL" id="VFLP01000048">
    <property type="protein sequence ID" value="TRX91152.1"/>
    <property type="molecule type" value="Genomic_DNA"/>
</dbReference>
<dbReference type="GO" id="GO:0019441">
    <property type="term" value="P:L-tryptophan catabolic process to kynurenine"/>
    <property type="evidence" value="ECO:0007669"/>
    <property type="project" value="InterPro"/>
</dbReference>
<accession>A0A553HT69</accession>
<dbReference type="OrthoDB" id="4662583at2759"/>
<comment type="caution">
    <text evidence="4">The sequence shown here is derived from an EMBL/GenBank/DDBJ whole genome shotgun (WGS) entry which is preliminary data.</text>
</comment>
<dbReference type="GO" id="GO:0046872">
    <property type="term" value="F:metal ion binding"/>
    <property type="evidence" value="ECO:0007669"/>
    <property type="project" value="UniProtKB-KW"/>
</dbReference>
<evidence type="ECO:0000313" key="4">
    <source>
        <dbReference type="EMBL" id="TRX91152.1"/>
    </source>
</evidence>
<dbReference type="GO" id="GO:0005737">
    <property type="term" value="C:cytoplasm"/>
    <property type="evidence" value="ECO:0007669"/>
    <property type="project" value="TreeGrafter"/>
</dbReference>
<proteinExistence type="inferred from homology"/>
<protein>
    <recommendedName>
        <fullName evidence="6">Indoleamine 2,3-dioxygenase</fullName>
    </recommendedName>
</protein>
<dbReference type="InterPro" id="IPR037217">
    <property type="entry name" value="Trp/Indoleamine_2_3_dOase-like"/>
</dbReference>
<dbReference type="GO" id="GO:0033754">
    <property type="term" value="F:indoleamine 2,3-dioxygenase activity"/>
    <property type="evidence" value="ECO:0007669"/>
    <property type="project" value="TreeGrafter"/>
</dbReference>
<evidence type="ECO:0000313" key="5">
    <source>
        <dbReference type="Proteomes" id="UP000319160"/>
    </source>
</evidence>
<dbReference type="GO" id="GO:0034354">
    <property type="term" value="P:'de novo' NAD+ biosynthetic process from L-tryptophan"/>
    <property type="evidence" value="ECO:0007669"/>
    <property type="project" value="TreeGrafter"/>
</dbReference>
<gene>
    <name evidence="4" type="ORF">FHL15_007940</name>
</gene>